<dbReference type="Proteomes" id="UP001434883">
    <property type="component" value="Unassembled WGS sequence"/>
</dbReference>
<dbReference type="EMBL" id="JAHRIN010050831">
    <property type="protein sequence ID" value="MEQ2208929.1"/>
    <property type="molecule type" value="Genomic_DNA"/>
</dbReference>
<keyword evidence="3" id="KW-1185">Reference proteome</keyword>
<evidence type="ECO:0000313" key="2">
    <source>
        <dbReference type="EMBL" id="MEQ2208929.1"/>
    </source>
</evidence>
<feature type="non-terminal residue" evidence="2">
    <location>
        <position position="1"/>
    </location>
</feature>
<proteinExistence type="predicted"/>
<comment type="caution">
    <text evidence="2">The sequence shown here is derived from an EMBL/GenBank/DDBJ whole genome shotgun (WGS) entry which is preliminary data.</text>
</comment>
<protein>
    <submittedName>
        <fullName evidence="2">Uncharacterized protein</fullName>
    </submittedName>
</protein>
<name>A0ABV0RL69_9TELE</name>
<feature type="compositionally biased region" description="Low complexity" evidence="1">
    <location>
        <begin position="1"/>
        <end position="21"/>
    </location>
</feature>
<organism evidence="2 3">
    <name type="scientific">Xenoophorus captivus</name>
    <dbReference type="NCBI Taxonomy" id="1517983"/>
    <lineage>
        <taxon>Eukaryota</taxon>
        <taxon>Metazoa</taxon>
        <taxon>Chordata</taxon>
        <taxon>Craniata</taxon>
        <taxon>Vertebrata</taxon>
        <taxon>Euteleostomi</taxon>
        <taxon>Actinopterygii</taxon>
        <taxon>Neopterygii</taxon>
        <taxon>Teleostei</taxon>
        <taxon>Neoteleostei</taxon>
        <taxon>Acanthomorphata</taxon>
        <taxon>Ovalentaria</taxon>
        <taxon>Atherinomorphae</taxon>
        <taxon>Cyprinodontiformes</taxon>
        <taxon>Goodeidae</taxon>
        <taxon>Xenoophorus</taxon>
    </lineage>
</organism>
<evidence type="ECO:0000313" key="3">
    <source>
        <dbReference type="Proteomes" id="UP001434883"/>
    </source>
</evidence>
<reference evidence="2 3" key="1">
    <citation type="submission" date="2021-06" db="EMBL/GenBank/DDBJ databases">
        <authorList>
            <person name="Palmer J.M."/>
        </authorList>
    </citation>
    <scope>NUCLEOTIDE SEQUENCE [LARGE SCALE GENOMIC DNA]</scope>
    <source>
        <strain evidence="2 3">XC_2019</strain>
        <tissue evidence="2">Muscle</tissue>
    </source>
</reference>
<feature type="region of interest" description="Disordered" evidence="1">
    <location>
        <begin position="1"/>
        <end position="95"/>
    </location>
</feature>
<feature type="region of interest" description="Disordered" evidence="1">
    <location>
        <begin position="120"/>
        <end position="160"/>
    </location>
</feature>
<accession>A0ABV0RL69</accession>
<sequence length="160" mass="17554">TLGEVPEVSPVSPNSVSVRSPLCSPLKRQSSVHSGRLGSTKSLSAAVFTDKPPPVLSGGVQFSSEVSRSDENVLDSPRQRRSYGSFPFTPSADSNTFHQYRSANSSMSVAESEAYFSATEDFEPISSADEGPGTYPGRKKKRRQQMQQPPYHMENYRSEM</sequence>
<feature type="compositionally biased region" description="Polar residues" evidence="1">
    <location>
        <begin position="27"/>
        <end position="43"/>
    </location>
</feature>
<gene>
    <name evidence="2" type="ORF">XENOCAPTIV_019694</name>
</gene>
<evidence type="ECO:0000256" key="1">
    <source>
        <dbReference type="SAM" id="MobiDB-lite"/>
    </source>
</evidence>